<feature type="domain" description="Ribulose bisphosphate carboxylase large subunit ferrodoxin-like N-terminal" evidence="2">
    <location>
        <begin position="31"/>
        <end position="145"/>
    </location>
</feature>
<dbReference type="SUPFAM" id="SSF54966">
    <property type="entry name" value="RuBisCO, large subunit, small (N-terminal) domain"/>
    <property type="match status" value="1"/>
</dbReference>
<dbReference type="InterPro" id="IPR017443">
    <property type="entry name" value="RuBisCO_lsu_fd_N"/>
</dbReference>
<dbReference type="InterPro" id="IPR036376">
    <property type="entry name" value="RuBisCO_lsu_C_sf"/>
</dbReference>
<dbReference type="GO" id="GO:0016984">
    <property type="term" value="F:ribulose-bisphosphate carboxylase activity"/>
    <property type="evidence" value="ECO:0007669"/>
    <property type="project" value="UniProtKB-EC"/>
</dbReference>
<sequence>MPEIKRQWNTPTVEHSESSVFQTTPDQIDPDKYVVATYFITCDPRMTIDHAGVIIAAEQSVGTFTDVSTATDLAHKTAAKVFSWEYEDPSGSAKHSGLVKVAYPLYLLDIDNRGIPDLFTFITGNWMGFTPIPNCKWVDLELPKSILKLFKGPQFGTEGMRKICGTTETRRPHLGATLKPKMGVTDQGAADQFYDAACGDFDTYKDDETYHNQWCSPLMDRITKIYEALDKAKSEGHHPEGEMFYVPQVTTDLETTLETADRMIAHGARGMMLNFMCTWYPALRALAEDASINVPIHLHRASHAALTRHPRHGINLPVTDFIARIAGGDMVHVGTARGKLGDANKFTEIPQIMNKIQDPLEHIKPMMGICSGGLTPQNYHFSIDLMGNDIQLQNGGGIHGHPWGTKGGAIGARQAVDAYMQSIPVEEYAKTHEELAGTIQAFGNKYAVASEESVVPELGEGEK</sequence>
<evidence type="ECO:0000259" key="1">
    <source>
        <dbReference type="Pfam" id="PF00016"/>
    </source>
</evidence>
<dbReference type="SFLD" id="SFLDS00014">
    <property type="entry name" value="RuBisCO"/>
    <property type="match status" value="1"/>
</dbReference>
<proteinExistence type="predicted"/>
<dbReference type="GO" id="GO:0000287">
    <property type="term" value="F:magnesium ion binding"/>
    <property type="evidence" value="ECO:0007669"/>
    <property type="project" value="InterPro"/>
</dbReference>
<gene>
    <name evidence="3" type="primary">rbcL</name>
</gene>
<dbReference type="InterPro" id="IPR033966">
    <property type="entry name" value="RuBisCO"/>
</dbReference>
<dbReference type="SUPFAM" id="SSF51649">
    <property type="entry name" value="RuBisCo, C-terminal domain"/>
    <property type="match status" value="1"/>
</dbReference>
<dbReference type="PANTHER" id="PTHR42704:SF17">
    <property type="entry name" value="RIBULOSE BISPHOSPHATE CARBOXYLASE LARGE CHAIN"/>
    <property type="match status" value="1"/>
</dbReference>
<dbReference type="EMBL" id="KF900936">
    <property type="protein sequence ID" value="AIF12092.1"/>
    <property type="molecule type" value="Genomic_DNA"/>
</dbReference>
<dbReference type="GO" id="GO:0015977">
    <property type="term" value="P:carbon fixation"/>
    <property type="evidence" value="ECO:0007669"/>
    <property type="project" value="InterPro"/>
</dbReference>
<keyword evidence="3" id="KW-0456">Lyase</keyword>
<feature type="domain" description="Ribulose bisphosphate carboxylase large subunit C-terminal" evidence="1">
    <location>
        <begin position="169"/>
        <end position="441"/>
    </location>
</feature>
<name>A0A075HC99_9ARCH</name>
<dbReference type="AlphaFoldDB" id="A0A075HC99"/>
<dbReference type="Gene3D" id="3.30.70.150">
    <property type="entry name" value="RuBisCO large subunit, N-terminal domain"/>
    <property type="match status" value="1"/>
</dbReference>
<evidence type="ECO:0000259" key="2">
    <source>
        <dbReference type="Pfam" id="PF02788"/>
    </source>
</evidence>
<accession>A0A075HC99</accession>
<dbReference type="EC" id="4.1.1.39" evidence="3"/>
<dbReference type="SFLD" id="SFLDG00301">
    <property type="entry name" value="RuBisCO-like_proteins"/>
    <property type="match status" value="1"/>
</dbReference>
<evidence type="ECO:0000313" key="3">
    <source>
        <dbReference type="EMBL" id="AIF12092.1"/>
    </source>
</evidence>
<dbReference type="PANTHER" id="PTHR42704">
    <property type="entry name" value="RIBULOSE BISPHOSPHATE CARBOXYLASE"/>
    <property type="match status" value="1"/>
</dbReference>
<organism evidence="3">
    <name type="scientific">uncultured marine thaumarchaeote KM3_54_F04</name>
    <dbReference type="NCBI Taxonomy" id="1456191"/>
    <lineage>
        <taxon>Archaea</taxon>
        <taxon>Nitrososphaerota</taxon>
        <taxon>environmental samples</taxon>
    </lineage>
</organism>
<protein>
    <submittedName>
        <fullName evidence="3">Ribulose 1,5-bisphosphate carboxylase large subunit (RbcL)</fullName>
        <ecNumber evidence="3">4.1.1.39</ecNumber>
    </submittedName>
</protein>
<dbReference type="Pfam" id="PF00016">
    <property type="entry name" value="RuBisCO_large"/>
    <property type="match status" value="1"/>
</dbReference>
<dbReference type="InterPro" id="IPR036422">
    <property type="entry name" value="RuBisCO_lsu_N_sf"/>
</dbReference>
<dbReference type="Gene3D" id="3.20.20.110">
    <property type="entry name" value="Ribulose bisphosphate carboxylase, large subunit, C-terminal domain"/>
    <property type="match status" value="1"/>
</dbReference>
<dbReference type="Pfam" id="PF02788">
    <property type="entry name" value="RuBisCO_large_N"/>
    <property type="match status" value="1"/>
</dbReference>
<reference evidence="3" key="1">
    <citation type="journal article" date="2014" name="Genome Biol. Evol.">
        <title>Pangenome evidence for extensive interdomain horizontal transfer affecting lineage core and shell genes in uncultured planktonic thaumarchaeota and euryarchaeota.</title>
        <authorList>
            <person name="Deschamps P."/>
            <person name="Zivanovic Y."/>
            <person name="Moreira D."/>
            <person name="Rodriguez-Valera F."/>
            <person name="Lopez-Garcia P."/>
        </authorList>
    </citation>
    <scope>NUCLEOTIDE SEQUENCE</scope>
</reference>
<dbReference type="SMR" id="A0A075HC99"/>
<dbReference type="InterPro" id="IPR000685">
    <property type="entry name" value="RuBisCO_lsu_C"/>
</dbReference>